<dbReference type="GeneID" id="98001221"/>
<dbReference type="GO" id="GO:0008967">
    <property type="term" value="F:phosphoglycolate phosphatase activity"/>
    <property type="evidence" value="ECO:0007669"/>
    <property type="project" value="TreeGrafter"/>
</dbReference>
<accession>A0A3E3DWD4</accession>
<dbReference type="GO" id="GO:0006281">
    <property type="term" value="P:DNA repair"/>
    <property type="evidence" value="ECO:0007669"/>
    <property type="project" value="TreeGrafter"/>
</dbReference>
<sequence length="238" mass="26996">MIKAAVFDFDGTLMDTLVDTALCINHVLKNHGFDEVPIDEYKNIFGGSCYDMINLVTPKTMNDPVLLHEMDVEVQYHYSKHYNENCKPYKNIRHAIRALRKNNIDICVITNKPSRLLIPLLNEFFADIEFKHIIAADSGFPLKPNPASCNQLMQTLDIHHDEVVFIGDSEVDIQIAKNARAFSIGCGWGFRGGESLIKAGADYVIHEPMHVVEVVNILNKRSLKDIMEEAKLILKMLK</sequence>
<evidence type="ECO:0000313" key="2">
    <source>
        <dbReference type="Proteomes" id="UP000261212"/>
    </source>
</evidence>
<dbReference type="PANTHER" id="PTHR43434">
    <property type="entry name" value="PHOSPHOGLYCOLATE PHOSPHATASE"/>
    <property type="match status" value="1"/>
</dbReference>
<dbReference type="InterPro" id="IPR036412">
    <property type="entry name" value="HAD-like_sf"/>
</dbReference>
<dbReference type="AlphaFoldDB" id="A0A3E3DWD4"/>
<dbReference type="InterPro" id="IPR023214">
    <property type="entry name" value="HAD_sf"/>
</dbReference>
<dbReference type="SFLD" id="SFLDG01129">
    <property type="entry name" value="C1.5:_HAD__Beta-PGM__Phosphata"/>
    <property type="match status" value="1"/>
</dbReference>
<organism evidence="1 2">
    <name type="scientific">Anaerofustis stercorihominis</name>
    <dbReference type="NCBI Taxonomy" id="214853"/>
    <lineage>
        <taxon>Bacteria</taxon>
        <taxon>Bacillati</taxon>
        <taxon>Bacillota</taxon>
        <taxon>Clostridia</taxon>
        <taxon>Eubacteriales</taxon>
        <taxon>Eubacteriaceae</taxon>
        <taxon>Anaerofustis</taxon>
    </lineage>
</organism>
<gene>
    <name evidence="1" type="ORF">DW687_09450</name>
</gene>
<keyword evidence="1" id="KW-0378">Hydrolase</keyword>
<dbReference type="EMBL" id="QUSM01000005">
    <property type="protein sequence ID" value="RGD73572.1"/>
    <property type="molecule type" value="Genomic_DNA"/>
</dbReference>
<dbReference type="Pfam" id="PF13419">
    <property type="entry name" value="HAD_2"/>
    <property type="match status" value="1"/>
</dbReference>
<dbReference type="InterPro" id="IPR050155">
    <property type="entry name" value="HAD-like_hydrolase_sf"/>
</dbReference>
<dbReference type="InterPro" id="IPR023198">
    <property type="entry name" value="PGP-like_dom2"/>
</dbReference>
<dbReference type="InterPro" id="IPR006439">
    <property type="entry name" value="HAD-SF_hydro_IA"/>
</dbReference>
<dbReference type="NCBIfam" id="TIGR01509">
    <property type="entry name" value="HAD-SF-IA-v3"/>
    <property type="match status" value="1"/>
</dbReference>
<dbReference type="Gene3D" id="3.40.50.1000">
    <property type="entry name" value="HAD superfamily/HAD-like"/>
    <property type="match status" value="1"/>
</dbReference>
<dbReference type="SFLD" id="SFLDS00003">
    <property type="entry name" value="Haloacid_Dehalogenase"/>
    <property type="match status" value="1"/>
</dbReference>
<protein>
    <submittedName>
        <fullName evidence="1">HAD family hydrolase</fullName>
    </submittedName>
</protein>
<dbReference type="SUPFAM" id="SSF56784">
    <property type="entry name" value="HAD-like"/>
    <property type="match status" value="1"/>
</dbReference>
<dbReference type="GO" id="GO:0005829">
    <property type="term" value="C:cytosol"/>
    <property type="evidence" value="ECO:0007669"/>
    <property type="project" value="TreeGrafter"/>
</dbReference>
<dbReference type="PANTHER" id="PTHR43434:SF1">
    <property type="entry name" value="PHOSPHOGLYCOLATE PHOSPHATASE"/>
    <property type="match status" value="1"/>
</dbReference>
<dbReference type="RefSeq" id="WP_007050955.1">
    <property type="nucleotide sequence ID" value="NZ_CABKNJ010000001.1"/>
</dbReference>
<dbReference type="InterPro" id="IPR041492">
    <property type="entry name" value="HAD_2"/>
</dbReference>
<reference evidence="1 2" key="1">
    <citation type="submission" date="2018-08" db="EMBL/GenBank/DDBJ databases">
        <title>A genome reference for cultivated species of the human gut microbiota.</title>
        <authorList>
            <person name="Zou Y."/>
            <person name="Xue W."/>
            <person name="Luo G."/>
        </authorList>
    </citation>
    <scope>NUCLEOTIDE SEQUENCE [LARGE SCALE GENOMIC DNA]</scope>
    <source>
        <strain evidence="1 2">AM25-6</strain>
    </source>
</reference>
<dbReference type="Gene3D" id="1.10.150.240">
    <property type="entry name" value="Putative phosphatase, domain 2"/>
    <property type="match status" value="1"/>
</dbReference>
<comment type="caution">
    <text evidence="1">The sequence shown here is derived from an EMBL/GenBank/DDBJ whole genome shotgun (WGS) entry which is preliminary data.</text>
</comment>
<proteinExistence type="predicted"/>
<dbReference type="NCBIfam" id="TIGR01549">
    <property type="entry name" value="HAD-SF-IA-v1"/>
    <property type="match status" value="1"/>
</dbReference>
<evidence type="ECO:0000313" key="1">
    <source>
        <dbReference type="EMBL" id="RGD73572.1"/>
    </source>
</evidence>
<name>A0A3E3DWD4_9FIRM</name>
<dbReference type="Proteomes" id="UP000261212">
    <property type="component" value="Unassembled WGS sequence"/>
</dbReference>